<feature type="transmembrane region" description="Helical" evidence="1">
    <location>
        <begin position="98"/>
        <end position="118"/>
    </location>
</feature>
<feature type="signal peptide" evidence="2">
    <location>
        <begin position="1"/>
        <end position="29"/>
    </location>
</feature>
<name>A0ABV0EIN0_9BURK</name>
<keyword evidence="1" id="KW-0472">Membrane</keyword>
<evidence type="ECO:0000256" key="1">
    <source>
        <dbReference type="SAM" id="Phobius"/>
    </source>
</evidence>
<organism evidence="3 4">
    <name type="scientific">Thiobacter aerophilum</name>
    <dbReference type="NCBI Taxonomy" id="3121275"/>
    <lineage>
        <taxon>Bacteria</taxon>
        <taxon>Pseudomonadati</taxon>
        <taxon>Pseudomonadota</taxon>
        <taxon>Betaproteobacteria</taxon>
        <taxon>Burkholderiales</taxon>
        <taxon>Thiobacteraceae</taxon>
        <taxon>Thiobacter</taxon>
    </lineage>
</organism>
<keyword evidence="1" id="KW-1133">Transmembrane helix</keyword>
<comment type="caution">
    <text evidence="3">The sequence shown here is derived from an EMBL/GenBank/DDBJ whole genome shotgun (WGS) entry which is preliminary data.</text>
</comment>
<evidence type="ECO:0000256" key="2">
    <source>
        <dbReference type="SAM" id="SignalP"/>
    </source>
</evidence>
<dbReference type="NCBIfam" id="NF033919">
    <property type="entry name" value="PA2779_fam"/>
    <property type="match status" value="1"/>
</dbReference>
<dbReference type="PIRSF" id="PIRSF029543">
    <property type="entry name" value="UCP029543"/>
    <property type="match status" value="1"/>
</dbReference>
<dbReference type="Pfam" id="PF20332">
    <property type="entry name" value="DUF6627"/>
    <property type="match status" value="1"/>
</dbReference>
<dbReference type="InterPro" id="IPR016924">
    <property type="entry name" value="UCP029543"/>
</dbReference>
<reference evidence="3 4" key="1">
    <citation type="submission" date="2024-02" db="EMBL/GenBank/DDBJ databases">
        <title>New thermophilic sulfur-oxidizing bacteria from a hot springs of the Uzon caldera (Kamchatka, Russia).</title>
        <authorList>
            <person name="Dukat A.M."/>
            <person name="Elcheninov A.G."/>
            <person name="Frolov E.N."/>
        </authorList>
    </citation>
    <scope>NUCLEOTIDE SEQUENCE [LARGE SCALE GENOMIC DNA]</scope>
    <source>
        <strain evidence="3 4">AK1</strain>
    </source>
</reference>
<gene>
    <name evidence="3" type="ORF">V6E02_08540</name>
</gene>
<dbReference type="RefSeq" id="WP_347308369.1">
    <property type="nucleotide sequence ID" value="NZ_JBAJEX010000006.1"/>
</dbReference>
<keyword evidence="4" id="KW-1185">Reference proteome</keyword>
<dbReference type="InterPro" id="IPR046735">
    <property type="entry name" value="PA2779-like"/>
</dbReference>
<keyword evidence="2" id="KW-0732">Signal</keyword>
<dbReference type="EMBL" id="JBAJEX010000006">
    <property type="protein sequence ID" value="MEO1767257.1"/>
    <property type="molecule type" value="Genomic_DNA"/>
</dbReference>
<accession>A0ABV0EIN0</accession>
<feature type="chain" id="PRO_5046710228" evidence="2">
    <location>
        <begin position="30"/>
        <end position="128"/>
    </location>
</feature>
<evidence type="ECO:0000313" key="4">
    <source>
        <dbReference type="Proteomes" id="UP001482231"/>
    </source>
</evidence>
<protein>
    <submittedName>
        <fullName evidence="3">PA2779 family protein</fullName>
    </submittedName>
</protein>
<keyword evidence="1" id="KW-0812">Transmembrane</keyword>
<sequence length="128" mass="13802">MSSRFLRITSRIALALMLAVTLPLETAQAGMVGTEQLARANGERERVLSLLERADVRAGLEARGVDVAEAKKRVAALTDEEVAQIAGKLDEVPAGGDVLGVIVFIFLVLLVTDILGFTKVFPFTRPLR</sequence>
<proteinExistence type="predicted"/>
<evidence type="ECO:0000313" key="3">
    <source>
        <dbReference type="EMBL" id="MEO1767257.1"/>
    </source>
</evidence>
<dbReference type="Proteomes" id="UP001482231">
    <property type="component" value="Unassembled WGS sequence"/>
</dbReference>